<evidence type="ECO:0000256" key="8">
    <source>
        <dbReference type="ARBA" id="ARBA00022741"/>
    </source>
</evidence>
<comment type="subunit">
    <text evidence="3 15">Tetramer of two alpha and two beta subunits.</text>
</comment>
<keyword evidence="13 15" id="KW-0030">Aminoacyl-tRNA synthetase</keyword>
<dbReference type="InterPro" id="IPR002547">
    <property type="entry name" value="tRNA-bd_dom"/>
</dbReference>
<dbReference type="InterPro" id="IPR041616">
    <property type="entry name" value="PheRS_beta_core"/>
</dbReference>
<comment type="subcellular location">
    <subcellularLocation>
        <location evidence="1 15">Cytoplasm</location>
    </subcellularLocation>
</comment>
<evidence type="ECO:0000259" key="17">
    <source>
        <dbReference type="PROSITE" id="PS50886"/>
    </source>
</evidence>
<dbReference type="PROSITE" id="PS51447">
    <property type="entry name" value="FDX_ACB"/>
    <property type="match status" value="1"/>
</dbReference>
<comment type="cofactor">
    <cofactor evidence="15">
        <name>Mg(2+)</name>
        <dbReference type="ChEBI" id="CHEBI:18420"/>
    </cofactor>
    <text evidence="15">Binds 2 magnesium ions per tetramer.</text>
</comment>
<feature type="domain" description="TRNA-binding" evidence="17">
    <location>
        <begin position="41"/>
        <end position="163"/>
    </location>
</feature>
<dbReference type="GO" id="GO:0009328">
    <property type="term" value="C:phenylalanine-tRNA ligase complex"/>
    <property type="evidence" value="ECO:0007669"/>
    <property type="project" value="TreeGrafter"/>
</dbReference>
<feature type="domain" description="B5" evidence="19">
    <location>
        <begin position="443"/>
        <end position="531"/>
    </location>
</feature>
<dbReference type="GO" id="GO:0000049">
    <property type="term" value="F:tRNA binding"/>
    <property type="evidence" value="ECO:0007669"/>
    <property type="project" value="UniProtKB-UniRule"/>
</dbReference>
<dbReference type="InterPro" id="IPR045060">
    <property type="entry name" value="Phe-tRNA-ligase_IIc_bsu"/>
</dbReference>
<evidence type="ECO:0000256" key="5">
    <source>
        <dbReference type="ARBA" id="ARBA00022555"/>
    </source>
</evidence>
<reference evidence="21" key="1">
    <citation type="submission" date="2017-09" db="EMBL/GenBank/DDBJ databases">
        <title>Depth-based differentiation of microbial function through sediment-hosted aquifers and enrichment of novel symbionts in the deep terrestrial subsurface.</title>
        <authorList>
            <person name="Probst A.J."/>
            <person name="Ladd B."/>
            <person name="Jarett J.K."/>
            <person name="Geller-Mcgrath D.E."/>
            <person name="Sieber C.M.K."/>
            <person name="Emerson J.B."/>
            <person name="Anantharaman K."/>
            <person name="Thomas B.C."/>
            <person name="Malmstrom R."/>
            <person name="Stieglmeier M."/>
            <person name="Klingl A."/>
            <person name="Woyke T."/>
            <person name="Ryan C.M."/>
            <person name="Banfield J.F."/>
        </authorList>
    </citation>
    <scope>NUCLEOTIDE SEQUENCE [LARGE SCALE GENOMIC DNA]</scope>
</reference>
<evidence type="ECO:0000256" key="6">
    <source>
        <dbReference type="ARBA" id="ARBA00022598"/>
    </source>
</evidence>
<dbReference type="InterPro" id="IPR005146">
    <property type="entry name" value="B3/B4_tRNA-bd"/>
</dbReference>
<dbReference type="SUPFAM" id="SSF50249">
    <property type="entry name" value="Nucleic acid-binding proteins"/>
    <property type="match status" value="1"/>
</dbReference>
<dbReference type="PROSITE" id="PS50886">
    <property type="entry name" value="TRBD"/>
    <property type="match status" value="1"/>
</dbReference>
<dbReference type="Gene3D" id="3.30.70.380">
    <property type="entry name" value="Ferrodoxin-fold anticodon-binding domain"/>
    <property type="match status" value="1"/>
</dbReference>
<dbReference type="EC" id="6.1.1.20" evidence="15"/>
<dbReference type="HAMAP" id="MF_00283">
    <property type="entry name" value="Phe_tRNA_synth_beta1"/>
    <property type="match status" value="1"/>
</dbReference>
<evidence type="ECO:0000256" key="16">
    <source>
        <dbReference type="PROSITE-ProRule" id="PRU00209"/>
    </source>
</evidence>
<evidence type="ECO:0000256" key="10">
    <source>
        <dbReference type="ARBA" id="ARBA00022842"/>
    </source>
</evidence>
<evidence type="ECO:0000259" key="18">
    <source>
        <dbReference type="PROSITE" id="PS51447"/>
    </source>
</evidence>
<evidence type="ECO:0000313" key="20">
    <source>
        <dbReference type="EMBL" id="PIR92053.1"/>
    </source>
</evidence>
<sequence>MLISLNWLKDFINVPPQITPDKLGELLTLHTVEVEAVRKLGGNLAKVVVGEIIKLEPHPNADRLKLATVNIGKETKRVVCGGGNLSVGMKVAFAQIGARIKWHGQGELVELQPAEIRGVKSAGMICAAAELGLESLFPVKEEREVIDLTPSMSPPDKGGEKILGKPLADVLGLDDVVYEIDNKSITHRPDLWSHYGMARDLAAVLPSPLTPLPLQPLGRLRGRGKIKLEVKVEDSKLCPRYMAVAVDNIEIKPSPEWMRKRLAACGQRPINNIVDVSNYVMLELGQPTHAFDLSRIATQTVTNSHPTGQAYGAGECNIVVRRAKRGETITTLDGQERKLDAEMLLITDGKNPVAIAGVMGGRVSEVDSNTTGIVIESANFNPVSIRRTSQKLGLRSEASMRFEKSLDPNLCAVALQRIVSLIKISCPQAAITSNLADIKNFKLNQGPIKLDLNWLNKKVGAEIPKAKTIKILKDLGFETSPSTPLLSKERGKRGEVINVKAPTWRATKDISIPEDLAEEAARIYGYQNIKPAAPQVLMQAPAANAEREFINRLRDVLSGPAAMTEVYNYSFVNAGQLAKLGIEARSHIKLANPLTQDHTLLRQSLIPALLQNVAANQRQTAEIKIYEVGRVFLPAAGELTKGGGKQEKLPQQPIKLGLVCAGKEEREHANYFKLKGIAEHLAGSLGLKFEFSPYSQPGGGAAAKITSENKIISAVYWHNDASLREAGIKVNTAVCEFDVAELFKVCQPMGIKKHQAKDKFPYVRRDMAFAVNEKILYNDFRRTLLAAHSLIKEVELFDVYQGGQLGPGEKSWAFNLTFGHSQKTLTGAEVDQAQKEIADKMAKKYGAQLRDF</sequence>
<feature type="binding site" evidence="15">
    <location>
        <position position="519"/>
    </location>
    <ligand>
        <name>Mg(2+)</name>
        <dbReference type="ChEBI" id="CHEBI:18420"/>
        <note>shared with alpha subunit</note>
    </ligand>
</feature>
<keyword evidence="10 15" id="KW-0460">Magnesium</keyword>
<comment type="similarity">
    <text evidence="2 15">Belongs to the phenylalanyl-tRNA synthetase beta subunit family. Type 1 subfamily.</text>
</comment>
<dbReference type="Gene3D" id="3.50.40.10">
    <property type="entry name" value="Phenylalanyl-trna Synthetase, Chain B, domain 3"/>
    <property type="match status" value="1"/>
</dbReference>
<keyword evidence="4 15" id="KW-0963">Cytoplasm</keyword>
<dbReference type="Pfam" id="PF03484">
    <property type="entry name" value="B5"/>
    <property type="match status" value="1"/>
</dbReference>
<evidence type="ECO:0000256" key="13">
    <source>
        <dbReference type="ARBA" id="ARBA00023146"/>
    </source>
</evidence>
<protein>
    <recommendedName>
        <fullName evidence="15">Phenylalanine--tRNA ligase beta subunit</fullName>
        <ecNumber evidence="15">6.1.1.20</ecNumber>
    </recommendedName>
    <alternativeName>
        <fullName evidence="15">Phenylalanyl-tRNA synthetase beta subunit</fullName>
        <shortName evidence="15">PheRS</shortName>
    </alternativeName>
</protein>
<comment type="catalytic activity">
    <reaction evidence="14 15">
        <text>tRNA(Phe) + L-phenylalanine + ATP = L-phenylalanyl-tRNA(Phe) + AMP + diphosphate + H(+)</text>
        <dbReference type="Rhea" id="RHEA:19413"/>
        <dbReference type="Rhea" id="RHEA-COMP:9668"/>
        <dbReference type="Rhea" id="RHEA-COMP:9699"/>
        <dbReference type="ChEBI" id="CHEBI:15378"/>
        <dbReference type="ChEBI" id="CHEBI:30616"/>
        <dbReference type="ChEBI" id="CHEBI:33019"/>
        <dbReference type="ChEBI" id="CHEBI:58095"/>
        <dbReference type="ChEBI" id="CHEBI:78442"/>
        <dbReference type="ChEBI" id="CHEBI:78531"/>
        <dbReference type="ChEBI" id="CHEBI:456215"/>
        <dbReference type="EC" id="6.1.1.20"/>
    </reaction>
</comment>
<keyword evidence="12 15" id="KW-0648">Protein biosynthesis</keyword>
<dbReference type="SUPFAM" id="SSF56037">
    <property type="entry name" value="PheT/TilS domain"/>
    <property type="match status" value="1"/>
</dbReference>
<dbReference type="SMART" id="SM00874">
    <property type="entry name" value="B5"/>
    <property type="match status" value="1"/>
</dbReference>
<evidence type="ECO:0000256" key="12">
    <source>
        <dbReference type="ARBA" id="ARBA00022917"/>
    </source>
</evidence>
<evidence type="ECO:0000313" key="21">
    <source>
        <dbReference type="Proteomes" id="UP000228510"/>
    </source>
</evidence>
<dbReference type="SMART" id="SM00873">
    <property type="entry name" value="B3_4"/>
    <property type="match status" value="1"/>
</dbReference>
<dbReference type="Gene3D" id="2.40.50.140">
    <property type="entry name" value="Nucleic acid-binding proteins"/>
    <property type="match status" value="1"/>
</dbReference>
<dbReference type="NCBIfam" id="TIGR00472">
    <property type="entry name" value="pheT_bact"/>
    <property type="match status" value="1"/>
</dbReference>
<dbReference type="PANTHER" id="PTHR10947:SF0">
    <property type="entry name" value="PHENYLALANINE--TRNA LIGASE BETA SUBUNIT"/>
    <property type="match status" value="1"/>
</dbReference>
<dbReference type="Gene3D" id="3.30.56.10">
    <property type="match status" value="2"/>
</dbReference>
<evidence type="ECO:0000256" key="7">
    <source>
        <dbReference type="ARBA" id="ARBA00022723"/>
    </source>
</evidence>
<dbReference type="InterPro" id="IPR033714">
    <property type="entry name" value="tRNA_bind_bactPheRS"/>
</dbReference>
<keyword evidence="9 15" id="KW-0067">ATP-binding</keyword>
<dbReference type="Proteomes" id="UP000228510">
    <property type="component" value="Unassembled WGS sequence"/>
</dbReference>
<keyword evidence="6 15" id="KW-0436">Ligase</keyword>
<dbReference type="GO" id="GO:0005524">
    <property type="term" value="F:ATP binding"/>
    <property type="evidence" value="ECO:0007669"/>
    <property type="project" value="UniProtKB-UniRule"/>
</dbReference>
<organism evidence="20 21">
    <name type="scientific">Candidatus Falkowbacteria bacterium CG10_big_fil_rev_8_21_14_0_10_44_15</name>
    <dbReference type="NCBI Taxonomy" id="1974569"/>
    <lineage>
        <taxon>Bacteria</taxon>
        <taxon>Candidatus Falkowiibacteriota</taxon>
    </lineage>
</organism>
<dbReference type="AlphaFoldDB" id="A0A2H0UYZ6"/>
<dbReference type="GO" id="GO:0000287">
    <property type="term" value="F:magnesium ion binding"/>
    <property type="evidence" value="ECO:0007669"/>
    <property type="project" value="UniProtKB-UniRule"/>
</dbReference>
<dbReference type="EMBL" id="PFAT01000050">
    <property type="protein sequence ID" value="PIR92053.1"/>
    <property type="molecule type" value="Genomic_DNA"/>
</dbReference>
<keyword evidence="5 16" id="KW-0820">tRNA-binding</keyword>
<evidence type="ECO:0000256" key="3">
    <source>
        <dbReference type="ARBA" id="ARBA00011209"/>
    </source>
</evidence>
<dbReference type="Pfam" id="PF01588">
    <property type="entry name" value="tRNA_bind"/>
    <property type="match status" value="1"/>
</dbReference>
<dbReference type="Pfam" id="PF03483">
    <property type="entry name" value="B3_4"/>
    <property type="match status" value="1"/>
</dbReference>
<dbReference type="InterPro" id="IPR009061">
    <property type="entry name" value="DNA-bd_dom_put_sf"/>
</dbReference>
<dbReference type="Pfam" id="PF03147">
    <property type="entry name" value="FDX-ACB"/>
    <property type="match status" value="1"/>
</dbReference>
<proteinExistence type="inferred from homology"/>
<keyword evidence="8 15" id="KW-0547">Nucleotide-binding</keyword>
<name>A0A2H0UYZ6_9BACT</name>
<evidence type="ECO:0000256" key="11">
    <source>
        <dbReference type="ARBA" id="ARBA00022884"/>
    </source>
</evidence>
<dbReference type="InterPro" id="IPR005147">
    <property type="entry name" value="tRNA_synthase_B5-dom"/>
</dbReference>
<gene>
    <name evidence="15" type="primary">pheT</name>
    <name evidence="20" type="ORF">COU01_03880</name>
</gene>
<keyword evidence="7 15" id="KW-0479">Metal-binding</keyword>
<dbReference type="GO" id="GO:0004826">
    <property type="term" value="F:phenylalanine-tRNA ligase activity"/>
    <property type="evidence" value="ECO:0007669"/>
    <property type="project" value="UniProtKB-UniRule"/>
</dbReference>
<dbReference type="InterPro" id="IPR020825">
    <property type="entry name" value="Phe-tRNA_synthase-like_B3/B4"/>
</dbReference>
<evidence type="ECO:0000256" key="15">
    <source>
        <dbReference type="HAMAP-Rule" id="MF_00283"/>
    </source>
</evidence>
<evidence type="ECO:0000256" key="2">
    <source>
        <dbReference type="ARBA" id="ARBA00008653"/>
    </source>
</evidence>
<dbReference type="InterPro" id="IPR004532">
    <property type="entry name" value="Phe-tRNA-ligase_IIc_bsu_bact"/>
</dbReference>
<keyword evidence="11 16" id="KW-0694">RNA-binding</keyword>
<dbReference type="InterPro" id="IPR045864">
    <property type="entry name" value="aa-tRNA-synth_II/BPL/LPL"/>
</dbReference>
<feature type="binding site" evidence="15">
    <location>
        <position position="518"/>
    </location>
    <ligand>
        <name>Mg(2+)</name>
        <dbReference type="ChEBI" id="CHEBI:18420"/>
        <note>shared with alpha subunit</note>
    </ligand>
</feature>
<dbReference type="Pfam" id="PF17759">
    <property type="entry name" value="tRNA_synthFbeta"/>
    <property type="match status" value="1"/>
</dbReference>
<evidence type="ECO:0000256" key="4">
    <source>
        <dbReference type="ARBA" id="ARBA00022490"/>
    </source>
</evidence>
<evidence type="ECO:0000256" key="1">
    <source>
        <dbReference type="ARBA" id="ARBA00004496"/>
    </source>
</evidence>
<accession>A0A2H0UYZ6</accession>
<dbReference type="PANTHER" id="PTHR10947">
    <property type="entry name" value="PHENYLALANYL-TRNA SYNTHETASE BETA CHAIN AND LEUCINE-RICH REPEAT-CONTAINING PROTEIN 47"/>
    <property type="match status" value="1"/>
</dbReference>
<feature type="binding site" evidence="15">
    <location>
        <position position="509"/>
    </location>
    <ligand>
        <name>Mg(2+)</name>
        <dbReference type="ChEBI" id="CHEBI:18420"/>
        <note>shared with alpha subunit</note>
    </ligand>
</feature>
<dbReference type="SUPFAM" id="SSF46955">
    <property type="entry name" value="Putative DNA-binding domain"/>
    <property type="match status" value="1"/>
</dbReference>
<evidence type="ECO:0000256" key="9">
    <source>
        <dbReference type="ARBA" id="ARBA00022840"/>
    </source>
</evidence>
<dbReference type="PROSITE" id="PS51483">
    <property type="entry name" value="B5"/>
    <property type="match status" value="1"/>
</dbReference>
<dbReference type="CDD" id="cd02796">
    <property type="entry name" value="tRNA_bind_bactPheRS"/>
    <property type="match status" value="1"/>
</dbReference>
<comment type="caution">
    <text evidence="20">The sequence shown here is derived from an EMBL/GenBank/DDBJ whole genome shotgun (WGS) entry which is preliminary data.</text>
</comment>
<feature type="domain" description="FDX-ACB" evidence="18">
    <location>
        <begin position="758"/>
        <end position="850"/>
    </location>
</feature>
<evidence type="ECO:0000256" key="14">
    <source>
        <dbReference type="ARBA" id="ARBA00049255"/>
    </source>
</evidence>
<evidence type="ECO:0000259" key="19">
    <source>
        <dbReference type="PROSITE" id="PS51483"/>
    </source>
</evidence>
<dbReference type="GO" id="GO:0006432">
    <property type="term" value="P:phenylalanyl-tRNA aminoacylation"/>
    <property type="evidence" value="ECO:0007669"/>
    <property type="project" value="UniProtKB-UniRule"/>
</dbReference>
<dbReference type="InterPro" id="IPR005121">
    <property type="entry name" value="Fdx_antiC-bd"/>
</dbReference>
<dbReference type="SUPFAM" id="SSF54991">
    <property type="entry name" value="Anticodon-binding domain of PheRS"/>
    <property type="match status" value="1"/>
</dbReference>
<dbReference type="SUPFAM" id="SSF55681">
    <property type="entry name" value="Class II aaRS and biotin synthetases"/>
    <property type="match status" value="1"/>
</dbReference>
<dbReference type="InterPro" id="IPR036690">
    <property type="entry name" value="Fdx_antiC-bd_sf"/>
</dbReference>
<dbReference type="SMART" id="SM00896">
    <property type="entry name" value="FDX-ACB"/>
    <property type="match status" value="1"/>
</dbReference>
<feature type="binding site" evidence="15">
    <location>
        <position position="515"/>
    </location>
    <ligand>
        <name>Mg(2+)</name>
        <dbReference type="ChEBI" id="CHEBI:18420"/>
        <note>shared with alpha subunit</note>
    </ligand>
</feature>
<dbReference type="Gene3D" id="3.30.930.10">
    <property type="entry name" value="Bira Bifunctional Protein, Domain 2"/>
    <property type="match status" value="1"/>
</dbReference>
<dbReference type="InterPro" id="IPR012340">
    <property type="entry name" value="NA-bd_OB-fold"/>
</dbReference>